<evidence type="ECO:0000313" key="2">
    <source>
        <dbReference type="EMBL" id="KTG14875.1"/>
    </source>
</evidence>
<dbReference type="AlphaFoldDB" id="A0A0W1RMS3"/>
<sequence>MREFVFTVEYDKGADEVMDLFIDNPDLHSKTMAVHATNESMWRLDRITGPTEVLEEFDAVVESVTLCNEVIGMCGAPVVEWNFETLSSTPNGRIVYSCREEGEGIQSIPYVAAKHIGDGLLMQAERRGNQYQWRLLIDDDDTVGEIYEEVDDGLSEGLSLSVQRISKPECWLEEGFDSDDLPPEQQAALEAAVEFGYYETP</sequence>
<keyword evidence="3" id="KW-1185">Reference proteome</keyword>
<accession>A0A0W1RMS3</accession>
<evidence type="ECO:0000313" key="3">
    <source>
        <dbReference type="Proteomes" id="UP000053157"/>
    </source>
</evidence>
<evidence type="ECO:0000259" key="1">
    <source>
        <dbReference type="Pfam" id="PF24281"/>
    </source>
</evidence>
<dbReference type="EMBL" id="LOPV01000549">
    <property type="protein sequence ID" value="KTG14875.1"/>
    <property type="molecule type" value="Genomic_DNA"/>
</dbReference>
<dbReference type="RefSeq" id="WP_058573301.1">
    <property type="nucleotide sequence ID" value="NZ_LOPV01000549.1"/>
</dbReference>
<organism evidence="2 3">
    <name type="scientific">Haloferax profundi</name>
    <dbReference type="NCBI Taxonomy" id="1544718"/>
    <lineage>
        <taxon>Archaea</taxon>
        <taxon>Methanobacteriati</taxon>
        <taxon>Methanobacteriota</taxon>
        <taxon>Stenosarchaea group</taxon>
        <taxon>Halobacteria</taxon>
        <taxon>Halobacteriales</taxon>
        <taxon>Haloferacaceae</taxon>
        <taxon>Haloferax</taxon>
    </lineage>
</organism>
<proteinExistence type="predicted"/>
<gene>
    <name evidence="2" type="ORF">AUR66_18970</name>
</gene>
<feature type="non-terminal residue" evidence="2">
    <location>
        <position position="201"/>
    </location>
</feature>
<dbReference type="Proteomes" id="UP000053157">
    <property type="component" value="Unassembled WGS sequence"/>
</dbReference>
<name>A0A0W1RMS3_9EURY</name>
<dbReference type="Pfam" id="PF24281">
    <property type="entry name" value="HVO_2928_N"/>
    <property type="match status" value="1"/>
</dbReference>
<protein>
    <submittedName>
        <fullName evidence="2">Transcriptional regulator</fullName>
    </submittedName>
</protein>
<feature type="domain" description="HVO-2928 N-terminal" evidence="1">
    <location>
        <begin position="3"/>
        <end position="171"/>
    </location>
</feature>
<dbReference type="InterPro" id="IPR056529">
    <property type="entry name" value="HVO_2928_N"/>
</dbReference>
<reference evidence="2 3" key="1">
    <citation type="submission" date="2015-12" db="EMBL/GenBank/DDBJ databases">
        <title>Haloferax profundi sp. nov. isolated from the Discovery deep brine-seawater interface in the Red Sea.</title>
        <authorList>
            <person name="Zhang G."/>
            <person name="Stingl U."/>
            <person name="Rashid M."/>
        </authorList>
    </citation>
    <scope>NUCLEOTIDE SEQUENCE [LARGE SCALE GENOMIC DNA]</scope>
    <source>
        <strain evidence="2 3">SB29</strain>
    </source>
</reference>
<dbReference type="OrthoDB" id="198846at2157"/>
<comment type="caution">
    <text evidence="2">The sequence shown here is derived from an EMBL/GenBank/DDBJ whole genome shotgun (WGS) entry which is preliminary data.</text>
</comment>